<dbReference type="Gene3D" id="3.30.420.10">
    <property type="entry name" value="Ribonuclease H-like superfamily/Ribonuclease H"/>
    <property type="match status" value="1"/>
</dbReference>
<gene>
    <name evidence="5" type="ORF">Tco_0624555</name>
</gene>
<dbReference type="InterPro" id="IPR054722">
    <property type="entry name" value="PolX-like_BBD"/>
</dbReference>
<dbReference type="PROSITE" id="PS50158">
    <property type="entry name" value="ZF_CCHC"/>
    <property type="match status" value="1"/>
</dbReference>
<evidence type="ECO:0000259" key="4">
    <source>
        <dbReference type="PROSITE" id="PS50158"/>
    </source>
</evidence>
<accession>A0ABQ4WEB6</accession>
<comment type="caution">
    <text evidence="5">The sequence shown here is derived from an EMBL/GenBank/DDBJ whole genome shotgun (WGS) entry which is preliminary data.</text>
</comment>
<dbReference type="SUPFAM" id="SSF53098">
    <property type="entry name" value="Ribonuclease H-like"/>
    <property type="match status" value="1"/>
</dbReference>
<feature type="domain" description="CCHC-type" evidence="4">
    <location>
        <begin position="183"/>
        <end position="197"/>
    </location>
</feature>
<keyword evidence="1" id="KW-0378">Hydrolase</keyword>
<dbReference type="Proteomes" id="UP001151760">
    <property type="component" value="Unassembled WGS sequence"/>
</dbReference>
<keyword evidence="6" id="KW-1185">Reference proteome</keyword>
<dbReference type="InterPro" id="IPR039537">
    <property type="entry name" value="Retrotran_Ty1/copia-like"/>
</dbReference>
<feature type="compositionally biased region" description="Basic residues" evidence="3">
    <location>
        <begin position="138"/>
        <end position="154"/>
    </location>
</feature>
<evidence type="ECO:0000256" key="2">
    <source>
        <dbReference type="PROSITE-ProRule" id="PRU00047"/>
    </source>
</evidence>
<keyword evidence="1" id="KW-0645">Protease</keyword>
<dbReference type="Pfam" id="PF22936">
    <property type="entry name" value="Pol_BBD"/>
    <property type="match status" value="1"/>
</dbReference>
<proteinExistence type="predicted"/>
<keyword evidence="2" id="KW-0479">Metal-binding</keyword>
<dbReference type="SUPFAM" id="SSF57756">
    <property type="entry name" value="Retrovirus zinc finger-like domains"/>
    <property type="match status" value="1"/>
</dbReference>
<sequence length="492" mass="55695">MYVIEQPLPAAPTANSEANVLLEWNAIYDAYNEVACLILGSITPEFHRQFENSIPYDMIKELKAMFEKQAGVKRFDLIQTFHACKQEEDKPVAANYNMHNMVKTIGELHAMLIEYEKGLPKKAETPQVMMIKGGKIQKSNKKSLKAKGKGKANGKGKDKQVHIPMPKNPKPSAKEHPAKDDACHHCKEVGHWKRNCPVYLAELLKKKKQVGSASSSGIFTIELFAFPNKSWVYDTGCGTNICITKQGFREARKLKQGALYLYVGNGVRAQVEAIGSYDLVLPNGLVICLDNCHYAPSILRGVVSVHRLVENGFVQRFTDFGILVSKNNVHYFNVIPSNGIYEIDMHNLVPNVNSIYNVSTKRAKHNLDSTYLWHCRLAHISKKRIEKLQQEGLLKSTDDESFDQCVSCLSDMVRSMMNLTTLPLSFWDYALESATRILNMVPTKKVDKTPYELWYGKVPNLSYLKVWGCEALVKRDTPDKLQQRYVKSIFIG</sequence>
<dbReference type="Gene3D" id="4.10.60.10">
    <property type="entry name" value="Zinc finger, CCHC-type"/>
    <property type="match status" value="1"/>
</dbReference>
<organism evidence="5 6">
    <name type="scientific">Tanacetum coccineum</name>
    <dbReference type="NCBI Taxonomy" id="301880"/>
    <lineage>
        <taxon>Eukaryota</taxon>
        <taxon>Viridiplantae</taxon>
        <taxon>Streptophyta</taxon>
        <taxon>Embryophyta</taxon>
        <taxon>Tracheophyta</taxon>
        <taxon>Spermatophyta</taxon>
        <taxon>Magnoliopsida</taxon>
        <taxon>eudicotyledons</taxon>
        <taxon>Gunneridae</taxon>
        <taxon>Pentapetalae</taxon>
        <taxon>asterids</taxon>
        <taxon>campanulids</taxon>
        <taxon>Asterales</taxon>
        <taxon>Asteraceae</taxon>
        <taxon>Asteroideae</taxon>
        <taxon>Anthemideae</taxon>
        <taxon>Anthemidinae</taxon>
        <taxon>Tanacetum</taxon>
    </lineage>
</organism>
<protein>
    <submittedName>
        <fullName evidence="5">Retrotransposon protein, putative, ty1-copia subclass</fullName>
    </submittedName>
</protein>
<evidence type="ECO:0000256" key="1">
    <source>
        <dbReference type="ARBA" id="ARBA00022670"/>
    </source>
</evidence>
<dbReference type="InterPro" id="IPR001878">
    <property type="entry name" value="Znf_CCHC"/>
</dbReference>
<reference evidence="5" key="1">
    <citation type="journal article" date="2022" name="Int. J. Mol. Sci.">
        <title>Draft Genome of Tanacetum Coccineum: Genomic Comparison of Closely Related Tanacetum-Family Plants.</title>
        <authorList>
            <person name="Yamashiro T."/>
            <person name="Shiraishi A."/>
            <person name="Nakayama K."/>
            <person name="Satake H."/>
        </authorList>
    </citation>
    <scope>NUCLEOTIDE SEQUENCE</scope>
</reference>
<keyword evidence="2" id="KW-0862">Zinc</keyword>
<evidence type="ECO:0000313" key="5">
    <source>
        <dbReference type="EMBL" id="GJS51193.1"/>
    </source>
</evidence>
<evidence type="ECO:0000313" key="6">
    <source>
        <dbReference type="Proteomes" id="UP001151760"/>
    </source>
</evidence>
<reference evidence="5" key="2">
    <citation type="submission" date="2022-01" db="EMBL/GenBank/DDBJ databases">
        <authorList>
            <person name="Yamashiro T."/>
            <person name="Shiraishi A."/>
            <person name="Satake H."/>
            <person name="Nakayama K."/>
        </authorList>
    </citation>
    <scope>NUCLEOTIDE SEQUENCE</scope>
</reference>
<dbReference type="PANTHER" id="PTHR42648:SF27">
    <property type="entry name" value="RNA-DIRECTED DNA POLYMERASE"/>
    <property type="match status" value="1"/>
</dbReference>
<dbReference type="InterPro" id="IPR012337">
    <property type="entry name" value="RNaseH-like_sf"/>
</dbReference>
<dbReference type="InterPro" id="IPR036875">
    <property type="entry name" value="Znf_CCHC_sf"/>
</dbReference>
<name>A0ABQ4WEB6_9ASTR</name>
<dbReference type="Pfam" id="PF13976">
    <property type="entry name" value="gag_pre-integrs"/>
    <property type="match status" value="1"/>
</dbReference>
<dbReference type="SMART" id="SM00343">
    <property type="entry name" value="ZnF_C2HC"/>
    <property type="match status" value="1"/>
</dbReference>
<dbReference type="InterPro" id="IPR036397">
    <property type="entry name" value="RNaseH_sf"/>
</dbReference>
<dbReference type="EMBL" id="BQNB010008568">
    <property type="protein sequence ID" value="GJS51193.1"/>
    <property type="molecule type" value="Genomic_DNA"/>
</dbReference>
<dbReference type="PANTHER" id="PTHR42648">
    <property type="entry name" value="TRANSPOSASE, PUTATIVE-RELATED"/>
    <property type="match status" value="1"/>
</dbReference>
<dbReference type="Pfam" id="PF00098">
    <property type="entry name" value="zf-CCHC"/>
    <property type="match status" value="1"/>
</dbReference>
<dbReference type="InterPro" id="IPR025724">
    <property type="entry name" value="GAG-pre-integrase_dom"/>
</dbReference>
<keyword evidence="2" id="KW-0863">Zinc-finger</keyword>
<evidence type="ECO:0000256" key="3">
    <source>
        <dbReference type="SAM" id="MobiDB-lite"/>
    </source>
</evidence>
<feature type="region of interest" description="Disordered" evidence="3">
    <location>
        <begin position="136"/>
        <end position="178"/>
    </location>
</feature>